<evidence type="ECO:0000256" key="2">
    <source>
        <dbReference type="ARBA" id="ARBA00022679"/>
    </source>
</evidence>
<dbReference type="FunFam" id="3.40.30.10:FF:000016">
    <property type="entry name" value="Glutathione S-transferase F2"/>
    <property type="match status" value="1"/>
</dbReference>
<dbReference type="Gene3D" id="3.40.30.10">
    <property type="entry name" value="Glutaredoxin"/>
    <property type="match status" value="1"/>
</dbReference>
<evidence type="ECO:0000313" key="6">
    <source>
        <dbReference type="EMBL" id="QHS80877.1"/>
    </source>
</evidence>
<dbReference type="GO" id="GO:0006749">
    <property type="term" value="P:glutathione metabolic process"/>
    <property type="evidence" value="ECO:0007669"/>
    <property type="project" value="TreeGrafter"/>
</dbReference>
<dbReference type="InterPro" id="IPR036249">
    <property type="entry name" value="Thioredoxin-like_sf"/>
</dbReference>
<feature type="domain" description="GST N-terminal" evidence="4">
    <location>
        <begin position="2"/>
        <end position="83"/>
    </location>
</feature>
<protein>
    <recommendedName>
        <fullName evidence="1">glutathione transferase</fullName>
        <ecNumber evidence="1">2.5.1.18</ecNumber>
    </recommendedName>
</protein>
<dbReference type="InterPro" id="IPR040079">
    <property type="entry name" value="Glutathione_S-Trfase"/>
</dbReference>
<dbReference type="PROSITE" id="PS50405">
    <property type="entry name" value="GST_CTER"/>
    <property type="match status" value="1"/>
</dbReference>
<reference evidence="6" key="1">
    <citation type="journal article" date="2020" name="Nature">
        <title>Giant virus diversity and host interactions through global metagenomics.</title>
        <authorList>
            <person name="Schulz F."/>
            <person name="Roux S."/>
            <person name="Paez-Espino D."/>
            <person name="Jungbluth S."/>
            <person name="Walsh D.A."/>
            <person name="Denef V.J."/>
            <person name="McMahon K.D."/>
            <person name="Konstantinidis K.T."/>
            <person name="Eloe-Fadrosh E.A."/>
            <person name="Kyrpides N.C."/>
            <person name="Woyke T."/>
        </authorList>
    </citation>
    <scope>NUCLEOTIDE SEQUENCE</scope>
    <source>
        <strain evidence="6">GVMAG-S-1091796-13</strain>
    </source>
</reference>
<dbReference type="SFLD" id="SFLDG00358">
    <property type="entry name" value="Main_(cytGST)"/>
    <property type="match status" value="1"/>
</dbReference>
<proteinExistence type="predicted"/>
<evidence type="ECO:0000259" key="4">
    <source>
        <dbReference type="PROSITE" id="PS50404"/>
    </source>
</evidence>
<dbReference type="InterPro" id="IPR010987">
    <property type="entry name" value="Glutathione-S-Trfase_C-like"/>
</dbReference>
<dbReference type="InterPro" id="IPR004046">
    <property type="entry name" value="GST_C"/>
</dbReference>
<dbReference type="PROSITE" id="PS50404">
    <property type="entry name" value="GST_NTER"/>
    <property type="match status" value="1"/>
</dbReference>
<evidence type="ECO:0000256" key="1">
    <source>
        <dbReference type="ARBA" id="ARBA00012452"/>
    </source>
</evidence>
<organism evidence="6">
    <name type="scientific">viral metagenome</name>
    <dbReference type="NCBI Taxonomy" id="1070528"/>
    <lineage>
        <taxon>unclassified sequences</taxon>
        <taxon>metagenomes</taxon>
        <taxon>organismal metagenomes</taxon>
    </lineage>
</organism>
<accession>A0A6C0AM34</accession>
<dbReference type="SFLD" id="SFLDS00019">
    <property type="entry name" value="Glutathione_Transferase_(cytos"/>
    <property type="match status" value="1"/>
</dbReference>
<dbReference type="GO" id="GO:0004364">
    <property type="term" value="F:glutathione transferase activity"/>
    <property type="evidence" value="ECO:0007669"/>
    <property type="project" value="UniProtKB-EC"/>
</dbReference>
<dbReference type="EC" id="2.5.1.18" evidence="1"/>
<dbReference type="GO" id="GO:0005737">
    <property type="term" value="C:cytoplasm"/>
    <property type="evidence" value="ECO:0007669"/>
    <property type="project" value="TreeGrafter"/>
</dbReference>
<dbReference type="PANTHER" id="PTHR43900">
    <property type="entry name" value="GLUTATHIONE S-TRANSFERASE RHO"/>
    <property type="match status" value="1"/>
</dbReference>
<feature type="domain" description="GST C-terminal" evidence="5">
    <location>
        <begin position="84"/>
        <end position="210"/>
    </location>
</feature>
<dbReference type="AlphaFoldDB" id="A0A6C0AM34"/>
<dbReference type="Pfam" id="PF02798">
    <property type="entry name" value="GST_N"/>
    <property type="match status" value="1"/>
</dbReference>
<dbReference type="FunFam" id="1.20.1050.10:FF:000004">
    <property type="entry name" value="Glutathione S-transferase F2"/>
    <property type="match status" value="1"/>
</dbReference>
<dbReference type="SUPFAM" id="SSF47616">
    <property type="entry name" value="GST C-terminal domain-like"/>
    <property type="match status" value="1"/>
</dbReference>
<dbReference type="SUPFAM" id="SSF52833">
    <property type="entry name" value="Thioredoxin-like"/>
    <property type="match status" value="1"/>
</dbReference>
<feature type="coiled-coil region" evidence="3">
    <location>
        <begin position="127"/>
        <end position="154"/>
    </location>
</feature>
<dbReference type="EMBL" id="MN740724">
    <property type="protein sequence ID" value="QHS80877.1"/>
    <property type="molecule type" value="Genomic_DNA"/>
</dbReference>
<dbReference type="GO" id="GO:0043295">
    <property type="term" value="F:glutathione binding"/>
    <property type="evidence" value="ECO:0007669"/>
    <property type="project" value="TreeGrafter"/>
</dbReference>
<evidence type="ECO:0000259" key="5">
    <source>
        <dbReference type="PROSITE" id="PS50405"/>
    </source>
</evidence>
<evidence type="ECO:0000256" key="3">
    <source>
        <dbReference type="SAM" id="Coils"/>
    </source>
</evidence>
<name>A0A6C0AM34_9ZZZZ</name>
<sequence length="210" mass="24823">MVQLEVYGDPHSMCTQKILILLEELNLKYDLKKVDLLKNEQKDDEFLKINPFGKVPAVKYGSRNLFESRSILRYIAKNNVEIDDLLGDIGVDMWLEIESQSYNPLVSKIIYEKVFKKIYNENEKPDEELVEKLLKELENVLDIYEARLEKVSYIGGEAFSIADISHIPYTNYMLRFGYKDMYKSRPNVYKWLKRIMKRDSVKYILSNNNN</sequence>
<keyword evidence="3" id="KW-0175">Coiled coil</keyword>
<dbReference type="PANTHER" id="PTHR43900:SF3">
    <property type="entry name" value="GLUTATHIONE S-TRANSFERASE RHO"/>
    <property type="match status" value="1"/>
</dbReference>
<dbReference type="Pfam" id="PF00043">
    <property type="entry name" value="GST_C"/>
    <property type="match status" value="1"/>
</dbReference>
<dbReference type="InterPro" id="IPR004045">
    <property type="entry name" value="Glutathione_S-Trfase_N"/>
</dbReference>
<keyword evidence="2" id="KW-0808">Transferase</keyword>
<dbReference type="Gene3D" id="1.20.1050.10">
    <property type="match status" value="1"/>
</dbReference>
<dbReference type="InterPro" id="IPR036282">
    <property type="entry name" value="Glutathione-S-Trfase_C_sf"/>
</dbReference>